<dbReference type="InterPro" id="IPR029055">
    <property type="entry name" value="Ntn_hydrolases_N"/>
</dbReference>
<evidence type="ECO:0000313" key="1">
    <source>
        <dbReference type="EMBL" id="KNE61353.1"/>
    </source>
</evidence>
<dbReference type="Proteomes" id="UP000054350">
    <property type="component" value="Unassembled WGS sequence"/>
</dbReference>
<accession>A0A0L0SFQ8</accession>
<dbReference type="eggNOG" id="KOG2410">
    <property type="taxonomic scope" value="Eukaryota"/>
</dbReference>
<name>A0A0L0SFQ8_ALLM3</name>
<dbReference type="Gene3D" id="1.10.246.130">
    <property type="match status" value="1"/>
</dbReference>
<dbReference type="InterPro" id="IPR052896">
    <property type="entry name" value="GGT-like_enzyme"/>
</dbReference>
<reference evidence="1 2" key="2">
    <citation type="submission" date="2009-11" db="EMBL/GenBank/DDBJ databases">
        <title>The Genome Sequence of Allomyces macrogynus strain ATCC 38327.</title>
        <authorList>
            <consortium name="The Broad Institute Genome Sequencing Platform"/>
            <person name="Russ C."/>
            <person name="Cuomo C."/>
            <person name="Shea T."/>
            <person name="Young S.K."/>
            <person name="Zeng Q."/>
            <person name="Koehrsen M."/>
            <person name="Haas B."/>
            <person name="Borodovsky M."/>
            <person name="Guigo R."/>
            <person name="Alvarado L."/>
            <person name="Berlin A."/>
            <person name="Borenstein D."/>
            <person name="Chen Z."/>
            <person name="Engels R."/>
            <person name="Freedman E."/>
            <person name="Gellesch M."/>
            <person name="Goldberg J."/>
            <person name="Griggs A."/>
            <person name="Gujja S."/>
            <person name="Heiman D."/>
            <person name="Hepburn T."/>
            <person name="Howarth C."/>
            <person name="Jen D."/>
            <person name="Larson L."/>
            <person name="Lewis B."/>
            <person name="Mehta T."/>
            <person name="Park D."/>
            <person name="Pearson M."/>
            <person name="Roberts A."/>
            <person name="Saif S."/>
            <person name="Shenoy N."/>
            <person name="Sisk P."/>
            <person name="Stolte C."/>
            <person name="Sykes S."/>
            <person name="Walk T."/>
            <person name="White J."/>
            <person name="Yandava C."/>
            <person name="Burger G."/>
            <person name="Gray M.W."/>
            <person name="Holland P.W.H."/>
            <person name="King N."/>
            <person name="Lang F.B.F."/>
            <person name="Roger A.J."/>
            <person name="Ruiz-Trillo I."/>
            <person name="Lander E."/>
            <person name="Nusbaum C."/>
        </authorList>
    </citation>
    <scope>NUCLEOTIDE SEQUENCE [LARGE SCALE GENOMIC DNA]</scope>
    <source>
        <strain evidence="1 2">ATCC 38327</strain>
    </source>
</reference>
<dbReference type="InterPro" id="IPR043137">
    <property type="entry name" value="GGT_ssub_C"/>
</dbReference>
<evidence type="ECO:0000313" key="2">
    <source>
        <dbReference type="Proteomes" id="UP000054350"/>
    </source>
</evidence>
<gene>
    <name evidence="1" type="ORF">AMAG_06182</name>
</gene>
<dbReference type="OrthoDB" id="2015213at2759"/>
<dbReference type="PANTHER" id="PTHR43881">
    <property type="entry name" value="GAMMA-GLUTAMYLTRANSPEPTIDASE (AFU_ORTHOLOGUE AFUA_4G13580)"/>
    <property type="match status" value="1"/>
</dbReference>
<dbReference type="PANTHER" id="PTHR43881:SF1">
    <property type="entry name" value="GAMMA-GLUTAMYLTRANSPEPTIDASE (AFU_ORTHOLOGUE AFUA_4G13580)"/>
    <property type="match status" value="1"/>
</dbReference>
<dbReference type="EMBL" id="GG745338">
    <property type="protein sequence ID" value="KNE61353.1"/>
    <property type="molecule type" value="Genomic_DNA"/>
</dbReference>
<dbReference type="Gene3D" id="3.60.20.40">
    <property type="match status" value="1"/>
</dbReference>
<dbReference type="SUPFAM" id="SSF56235">
    <property type="entry name" value="N-terminal nucleophile aminohydrolases (Ntn hydrolases)"/>
    <property type="match status" value="1"/>
</dbReference>
<dbReference type="AlphaFoldDB" id="A0A0L0SFQ8"/>
<protein>
    <submittedName>
        <fullName evidence="1">Uncharacterized protein</fullName>
    </submittedName>
</protein>
<organism evidence="1 2">
    <name type="scientific">Allomyces macrogynus (strain ATCC 38327)</name>
    <name type="common">Allomyces javanicus var. macrogynus</name>
    <dbReference type="NCBI Taxonomy" id="578462"/>
    <lineage>
        <taxon>Eukaryota</taxon>
        <taxon>Fungi</taxon>
        <taxon>Fungi incertae sedis</taxon>
        <taxon>Blastocladiomycota</taxon>
        <taxon>Blastocladiomycetes</taxon>
        <taxon>Blastocladiales</taxon>
        <taxon>Blastocladiaceae</taxon>
        <taxon>Allomyces</taxon>
    </lineage>
</organism>
<dbReference type="STRING" id="578462.A0A0L0SFQ8"/>
<sequence>MIEVARSLGGVLTLDDLAMHQSTLTDPISIDYARRRLWECAPNGQDKPTVPTKYTHYLIQALRFAFADAQAWIADPAVLPPRHTIAALLSPAVLDVRARQLIADTPDLNPTPVVFPPGGTPRFSSDTVYSPLVPKGVGCSLQNRGVNFDLDANSINVVAPHKRPYHTIIPAMITTPGHRARLIAAFGVQGGFNQPQGHVQVLLQYLAGKLTGVKDAESALDAPRLCLQPEEVVEDDGGQKMVAPVDVEDGC</sequence>
<dbReference type="VEuPathDB" id="FungiDB:AMAG_06182"/>
<dbReference type="Pfam" id="PF01019">
    <property type="entry name" value="G_glu_transpept"/>
    <property type="match status" value="2"/>
</dbReference>
<reference evidence="1 2" key="1">
    <citation type="submission" date="2009-11" db="EMBL/GenBank/DDBJ databases">
        <title>Annotation of Allomyces macrogynus ATCC 38327.</title>
        <authorList>
            <consortium name="The Broad Institute Genome Sequencing Platform"/>
            <person name="Russ C."/>
            <person name="Cuomo C."/>
            <person name="Burger G."/>
            <person name="Gray M.W."/>
            <person name="Holland P.W.H."/>
            <person name="King N."/>
            <person name="Lang F.B.F."/>
            <person name="Roger A.J."/>
            <person name="Ruiz-Trillo I."/>
            <person name="Young S.K."/>
            <person name="Zeng Q."/>
            <person name="Gargeya S."/>
            <person name="Fitzgerald M."/>
            <person name="Haas B."/>
            <person name="Abouelleil A."/>
            <person name="Alvarado L."/>
            <person name="Arachchi H.M."/>
            <person name="Berlin A."/>
            <person name="Chapman S.B."/>
            <person name="Gearin G."/>
            <person name="Goldberg J."/>
            <person name="Griggs A."/>
            <person name="Gujja S."/>
            <person name="Hansen M."/>
            <person name="Heiman D."/>
            <person name="Howarth C."/>
            <person name="Larimer J."/>
            <person name="Lui A."/>
            <person name="MacDonald P.J.P."/>
            <person name="McCowen C."/>
            <person name="Montmayeur A."/>
            <person name="Murphy C."/>
            <person name="Neiman D."/>
            <person name="Pearson M."/>
            <person name="Priest M."/>
            <person name="Roberts A."/>
            <person name="Saif S."/>
            <person name="Shea T."/>
            <person name="Sisk P."/>
            <person name="Stolte C."/>
            <person name="Sykes S."/>
            <person name="Wortman J."/>
            <person name="Nusbaum C."/>
            <person name="Birren B."/>
        </authorList>
    </citation>
    <scope>NUCLEOTIDE SEQUENCE [LARGE SCALE GENOMIC DNA]</scope>
    <source>
        <strain evidence="1 2">ATCC 38327</strain>
    </source>
</reference>
<proteinExistence type="predicted"/>
<keyword evidence="2" id="KW-1185">Reference proteome</keyword>
<dbReference type="InterPro" id="IPR043138">
    <property type="entry name" value="GGT_lsub"/>
</dbReference>